<dbReference type="PROSITE" id="PS50112">
    <property type="entry name" value="PAS"/>
    <property type="match status" value="1"/>
</dbReference>
<dbReference type="SMART" id="SM00091">
    <property type="entry name" value="PAS"/>
    <property type="match status" value="1"/>
</dbReference>
<evidence type="ECO:0000259" key="15">
    <source>
        <dbReference type="PROSITE" id="PS50109"/>
    </source>
</evidence>
<keyword evidence="9" id="KW-0418">Kinase</keyword>
<evidence type="ECO:0000256" key="7">
    <source>
        <dbReference type="ARBA" id="ARBA00022692"/>
    </source>
</evidence>
<evidence type="ECO:0000256" key="5">
    <source>
        <dbReference type="ARBA" id="ARBA00022553"/>
    </source>
</evidence>
<keyword evidence="19" id="KW-1185">Reference proteome</keyword>
<dbReference type="Pfam" id="PF00672">
    <property type="entry name" value="HAMP"/>
    <property type="match status" value="1"/>
</dbReference>
<evidence type="ECO:0000256" key="10">
    <source>
        <dbReference type="ARBA" id="ARBA00022840"/>
    </source>
</evidence>
<evidence type="ECO:0000256" key="12">
    <source>
        <dbReference type="ARBA" id="ARBA00023012"/>
    </source>
</evidence>
<keyword evidence="13 14" id="KW-0472">Membrane</keyword>
<dbReference type="SUPFAM" id="SSF55874">
    <property type="entry name" value="ATPase domain of HSP90 chaperone/DNA topoisomerase II/histidine kinase"/>
    <property type="match status" value="1"/>
</dbReference>
<protein>
    <recommendedName>
        <fullName evidence="3">histidine kinase</fullName>
        <ecNumber evidence="3">2.7.13.3</ecNumber>
    </recommendedName>
</protein>
<feature type="transmembrane region" description="Helical" evidence="14">
    <location>
        <begin position="192"/>
        <end position="210"/>
    </location>
</feature>
<dbReference type="PANTHER" id="PTHR42878">
    <property type="entry name" value="TWO-COMPONENT HISTIDINE KINASE"/>
    <property type="match status" value="1"/>
</dbReference>
<dbReference type="Proteomes" id="UP000236742">
    <property type="component" value="Unassembled WGS sequence"/>
</dbReference>
<evidence type="ECO:0000256" key="4">
    <source>
        <dbReference type="ARBA" id="ARBA00022475"/>
    </source>
</evidence>
<dbReference type="InterPro" id="IPR036890">
    <property type="entry name" value="HATPase_C_sf"/>
</dbReference>
<dbReference type="NCBIfam" id="TIGR00229">
    <property type="entry name" value="sensory_box"/>
    <property type="match status" value="1"/>
</dbReference>
<dbReference type="InterPro" id="IPR036097">
    <property type="entry name" value="HisK_dim/P_sf"/>
</dbReference>
<dbReference type="Pfam" id="PF00512">
    <property type="entry name" value="HisKA"/>
    <property type="match status" value="1"/>
</dbReference>
<dbReference type="OrthoDB" id="9801651at2"/>
<dbReference type="Gene3D" id="3.30.565.10">
    <property type="entry name" value="Histidine kinase-like ATPase, C-terminal domain"/>
    <property type="match status" value="1"/>
</dbReference>
<sequence>MMRLRALEKWNAYLDQSLQRRLIAVSALFLFLASIAFLAILLVLHTRMLLDENERASLALNETLQIALENAMLKRDLNGLSQIVDNLGRQDGIDAVMIVAPNGEIRFSDRNERIGVQLDDPALQAALASGGASAAYQTGLNGAEVLRSVNPVQNRPPCAECHGDPASHPINGLLVVDFRATPIMAHALKGTAILIGMGAVVMALLGLALWKATRRLVLDRLEPLAEAVAQVGRGAVGTRVAVEGHDEIAAFAAGFNTMSARLEAADEALRAARDALEAILAAAPDGIRVIGPDFRVLHANDAHLAQLGLPREQVIGQPCHRLTHGAGEPCPPTLQTCPVVRILRQGGETLRFTDRHLAADGREMNVEVTAAPIRLPVDGATVDCVIEVIRDLDRAVEISHQQRLSEIALLANGVAHEINTPLSSILLALDTIRRDLPEGCEAHEFTNLIETEIQTCMDVSESLMRLSLPSSDTPQAVDLSAVARDTLRLVRPNLEQAGIEARAEVPAELMIEAPDSDMRILLLNLVVNAIHAMPGGGKLAVRAARDGSGVVLEVADTGVGIPPENLKDIFLPFWTRRPDGSAGRGLGLAICRQVVERLGGDIEVESVPGKGTRFIVHLPDAEAMPPRTTNGSG</sequence>
<dbReference type="Pfam" id="PF13426">
    <property type="entry name" value="PAS_9"/>
    <property type="match status" value="1"/>
</dbReference>
<name>A0A1H5YWD3_9RHOB</name>
<keyword evidence="6" id="KW-0808">Transferase</keyword>
<evidence type="ECO:0000256" key="3">
    <source>
        <dbReference type="ARBA" id="ARBA00012438"/>
    </source>
</evidence>
<dbReference type="GO" id="GO:0000155">
    <property type="term" value="F:phosphorelay sensor kinase activity"/>
    <property type="evidence" value="ECO:0007669"/>
    <property type="project" value="InterPro"/>
</dbReference>
<dbReference type="InterPro" id="IPR004358">
    <property type="entry name" value="Sig_transdc_His_kin-like_C"/>
</dbReference>
<dbReference type="GO" id="GO:0005524">
    <property type="term" value="F:ATP binding"/>
    <property type="evidence" value="ECO:0007669"/>
    <property type="project" value="UniProtKB-KW"/>
</dbReference>
<dbReference type="Gene3D" id="3.30.450.290">
    <property type="match status" value="1"/>
</dbReference>
<comment type="catalytic activity">
    <reaction evidence="1">
        <text>ATP + protein L-histidine = ADP + protein N-phospho-L-histidine.</text>
        <dbReference type="EC" id="2.7.13.3"/>
    </reaction>
</comment>
<evidence type="ECO:0000256" key="2">
    <source>
        <dbReference type="ARBA" id="ARBA00004651"/>
    </source>
</evidence>
<dbReference type="InterPro" id="IPR005467">
    <property type="entry name" value="His_kinase_dom"/>
</dbReference>
<dbReference type="GO" id="GO:0005886">
    <property type="term" value="C:plasma membrane"/>
    <property type="evidence" value="ECO:0007669"/>
    <property type="project" value="UniProtKB-SubCell"/>
</dbReference>
<keyword evidence="5" id="KW-0597">Phosphoprotein</keyword>
<keyword evidence="10" id="KW-0067">ATP-binding</keyword>
<accession>A0A1H5YWD3</accession>
<dbReference type="GO" id="GO:0030295">
    <property type="term" value="F:protein kinase activator activity"/>
    <property type="evidence" value="ECO:0007669"/>
    <property type="project" value="TreeGrafter"/>
</dbReference>
<dbReference type="PROSITE" id="PS50885">
    <property type="entry name" value="HAMP"/>
    <property type="match status" value="1"/>
</dbReference>
<dbReference type="EMBL" id="FNVD01000023">
    <property type="protein sequence ID" value="SEG28082.1"/>
    <property type="molecule type" value="Genomic_DNA"/>
</dbReference>
<keyword evidence="8" id="KW-0547">Nucleotide-binding</keyword>
<dbReference type="Gene3D" id="3.30.450.20">
    <property type="entry name" value="PAS domain"/>
    <property type="match status" value="1"/>
</dbReference>
<feature type="domain" description="PAS" evidence="16">
    <location>
        <begin position="272"/>
        <end position="317"/>
    </location>
</feature>
<dbReference type="PANTHER" id="PTHR42878:SF7">
    <property type="entry name" value="SENSOR HISTIDINE KINASE GLRK"/>
    <property type="match status" value="1"/>
</dbReference>
<dbReference type="CDD" id="cd00130">
    <property type="entry name" value="PAS"/>
    <property type="match status" value="1"/>
</dbReference>
<dbReference type="InterPro" id="IPR003660">
    <property type="entry name" value="HAMP_dom"/>
</dbReference>
<dbReference type="SMART" id="SM00387">
    <property type="entry name" value="HATPase_c"/>
    <property type="match status" value="1"/>
</dbReference>
<dbReference type="Gene3D" id="1.10.287.130">
    <property type="match status" value="1"/>
</dbReference>
<dbReference type="CDD" id="cd00075">
    <property type="entry name" value="HATPase"/>
    <property type="match status" value="1"/>
</dbReference>
<dbReference type="SUPFAM" id="SSF103190">
    <property type="entry name" value="Sensory domain-like"/>
    <property type="match status" value="1"/>
</dbReference>
<keyword evidence="7 14" id="KW-0812">Transmembrane</keyword>
<dbReference type="AlphaFoldDB" id="A0A1H5YWD3"/>
<gene>
    <name evidence="18" type="ORF">SAMN05421751_12326</name>
</gene>
<dbReference type="RefSeq" id="WP_104009203.1">
    <property type="nucleotide sequence ID" value="NZ_FNVD01000023.1"/>
</dbReference>
<organism evidence="18 19">
    <name type="scientific">Jhaorihella thermophila</name>
    <dbReference type="NCBI Taxonomy" id="488547"/>
    <lineage>
        <taxon>Bacteria</taxon>
        <taxon>Pseudomonadati</taxon>
        <taxon>Pseudomonadota</taxon>
        <taxon>Alphaproteobacteria</taxon>
        <taxon>Rhodobacterales</taxon>
        <taxon>Paracoccaceae</taxon>
        <taxon>Jhaorihella</taxon>
    </lineage>
</organism>
<dbReference type="PROSITE" id="PS50109">
    <property type="entry name" value="HIS_KIN"/>
    <property type="match status" value="1"/>
</dbReference>
<dbReference type="GO" id="GO:0000156">
    <property type="term" value="F:phosphorelay response regulator activity"/>
    <property type="evidence" value="ECO:0007669"/>
    <property type="project" value="TreeGrafter"/>
</dbReference>
<reference evidence="18 19" key="1">
    <citation type="submission" date="2016-10" db="EMBL/GenBank/DDBJ databases">
        <authorList>
            <person name="de Groot N.N."/>
        </authorList>
    </citation>
    <scope>NUCLEOTIDE SEQUENCE [LARGE SCALE GENOMIC DNA]</scope>
    <source>
        <strain evidence="18 19">DSM 23413</strain>
    </source>
</reference>
<evidence type="ECO:0000259" key="16">
    <source>
        <dbReference type="PROSITE" id="PS50112"/>
    </source>
</evidence>
<dbReference type="Gene3D" id="6.10.340.10">
    <property type="match status" value="1"/>
</dbReference>
<evidence type="ECO:0000256" key="8">
    <source>
        <dbReference type="ARBA" id="ARBA00022741"/>
    </source>
</evidence>
<dbReference type="SMART" id="SM00388">
    <property type="entry name" value="HisKA"/>
    <property type="match status" value="1"/>
</dbReference>
<evidence type="ECO:0000256" key="6">
    <source>
        <dbReference type="ARBA" id="ARBA00022679"/>
    </source>
</evidence>
<evidence type="ECO:0000259" key="17">
    <source>
        <dbReference type="PROSITE" id="PS50885"/>
    </source>
</evidence>
<dbReference type="InterPro" id="IPR035965">
    <property type="entry name" value="PAS-like_dom_sf"/>
</dbReference>
<feature type="domain" description="HAMP" evidence="17">
    <location>
        <begin position="215"/>
        <end position="267"/>
    </location>
</feature>
<feature type="domain" description="Histidine kinase" evidence="15">
    <location>
        <begin position="413"/>
        <end position="622"/>
    </location>
</feature>
<dbReference type="InterPro" id="IPR029151">
    <property type="entry name" value="Sensor-like_sf"/>
</dbReference>
<dbReference type="InterPro" id="IPR000014">
    <property type="entry name" value="PAS"/>
</dbReference>
<evidence type="ECO:0000313" key="19">
    <source>
        <dbReference type="Proteomes" id="UP000236742"/>
    </source>
</evidence>
<keyword evidence="4" id="KW-1003">Cell membrane</keyword>
<dbReference type="GO" id="GO:0007234">
    <property type="term" value="P:osmosensory signaling via phosphorelay pathway"/>
    <property type="evidence" value="ECO:0007669"/>
    <property type="project" value="TreeGrafter"/>
</dbReference>
<dbReference type="Pfam" id="PF02518">
    <property type="entry name" value="HATPase_c"/>
    <property type="match status" value="1"/>
</dbReference>
<evidence type="ECO:0000256" key="9">
    <source>
        <dbReference type="ARBA" id="ARBA00022777"/>
    </source>
</evidence>
<dbReference type="InterPro" id="IPR003661">
    <property type="entry name" value="HisK_dim/P_dom"/>
</dbReference>
<feature type="transmembrane region" description="Helical" evidence="14">
    <location>
        <begin position="21"/>
        <end position="44"/>
    </location>
</feature>
<evidence type="ECO:0000256" key="11">
    <source>
        <dbReference type="ARBA" id="ARBA00022989"/>
    </source>
</evidence>
<evidence type="ECO:0000313" key="18">
    <source>
        <dbReference type="EMBL" id="SEG28082.1"/>
    </source>
</evidence>
<dbReference type="SMART" id="SM00304">
    <property type="entry name" value="HAMP"/>
    <property type="match status" value="1"/>
</dbReference>
<dbReference type="CDD" id="cd06225">
    <property type="entry name" value="HAMP"/>
    <property type="match status" value="1"/>
</dbReference>
<proteinExistence type="predicted"/>
<evidence type="ECO:0000256" key="1">
    <source>
        <dbReference type="ARBA" id="ARBA00000085"/>
    </source>
</evidence>
<comment type="subcellular location">
    <subcellularLocation>
        <location evidence="2">Cell membrane</location>
        <topology evidence="2">Multi-pass membrane protein</topology>
    </subcellularLocation>
</comment>
<keyword evidence="11 14" id="KW-1133">Transmembrane helix</keyword>
<dbReference type="SUPFAM" id="SSF55785">
    <property type="entry name" value="PYP-like sensor domain (PAS domain)"/>
    <property type="match status" value="1"/>
</dbReference>
<dbReference type="PRINTS" id="PR00344">
    <property type="entry name" value="BCTRLSENSOR"/>
</dbReference>
<dbReference type="CDD" id="cd00082">
    <property type="entry name" value="HisKA"/>
    <property type="match status" value="1"/>
</dbReference>
<evidence type="ECO:0000256" key="13">
    <source>
        <dbReference type="ARBA" id="ARBA00023136"/>
    </source>
</evidence>
<keyword evidence="12" id="KW-0902">Two-component regulatory system</keyword>
<evidence type="ECO:0000256" key="14">
    <source>
        <dbReference type="SAM" id="Phobius"/>
    </source>
</evidence>
<dbReference type="SUPFAM" id="SSF47384">
    <property type="entry name" value="Homodimeric domain of signal transducing histidine kinase"/>
    <property type="match status" value="1"/>
</dbReference>
<dbReference type="EC" id="2.7.13.3" evidence="3"/>
<dbReference type="InterPro" id="IPR003594">
    <property type="entry name" value="HATPase_dom"/>
</dbReference>
<dbReference type="SUPFAM" id="SSF158472">
    <property type="entry name" value="HAMP domain-like"/>
    <property type="match status" value="1"/>
</dbReference>
<dbReference type="InterPro" id="IPR050351">
    <property type="entry name" value="BphY/WalK/GraS-like"/>
</dbReference>